<dbReference type="RefSeq" id="XP_008819622.1">
    <property type="nucleotide sequence ID" value="XM_008821400.1"/>
</dbReference>
<evidence type="ECO:0000313" key="2">
    <source>
        <dbReference type="EMBL" id="EUD63790.1"/>
    </source>
</evidence>
<organism evidence="2 3">
    <name type="scientific">Plasmodium inui San Antonio 1</name>
    <dbReference type="NCBI Taxonomy" id="1237626"/>
    <lineage>
        <taxon>Eukaryota</taxon>
        <taxon>Sar</taxon>
        <taxon>Alveolata</taxon>
        <taxon>Apicomplexa</taxon>
        <taxon>Aconoidasida</taxon>
        <taxon>Haemosporida</taxon>
        <taxon>Plasmodiidae</taxon>
        <taxon>Plasmodium</taxon>
        <taxon>Plasmodium (Plasmodium)</taxon>
    </lineage>
</organism>
<gene>
    <name evidence="2" type="ORF">C922_05829</name>
</gene>
<dbReference type="EMBL" id="KI965675">
    <property type="protein sequence ID" value="EUD63790.1"/>
    <property type="molecule type" value="Genomic_DNA"/>
</dbReference>
<keyword evidence="3" id="KW-1185">Reference proteome</keyword>
<dbReference type="Proteomes" id="UP000030640">
    <property type="component" value="Unassembled WGS sequence"/>
</dbReference>
<name>W6ZWY9_9APIC</name>
<feature type="compositionally biased region" description="Basic and acidic residues" evidence="1">
    <location>
        <begin position="112"/>
        <end position="123"/>
    </location>
</feature>
<reference evidence="2 3" key="1">
    <citation type="submission" date="2013-02" db="EMBL/GenBank/DDBJ databases">
        <title>The Genome Sequence of Plasmodium inui San Antonio 1.</title>
        <authorList>
            <consortium name="The Broad Institute Genome Sequencing Platform"/>
            <consortium name="The Broad Institute Genome Sequencing Center for Infectious Disease"/>
            <person name="Neafsey D."/>
            <person name="Cheeseman I."/>
            <person name="Volkman S."/>
            <person name="Adams J."/>
            <person name="Walker B."/>
            <person name="Young S.K."/>
            <person name="Zeng Q."/>
            <person name="Gargeya S."/>
            <person name="Fitzgerald M."/>
            <person name="Haas B."/>
            <person name="Abouelleil A."/>
            <person name="Alvarado L."/>
            <person name="Arachchi H.M."/>
            <person name="Berlin A.M."/>
            <person name="Chapman S.B."/>
            <person name="Dewar J."/>
            <person name="Goldberg J."/>
            <person name="Griggs A."/>
            <person name="Gujja S."/>
            <person name="Hansen M."/>
            <person name="Howarth C."/>
            <person name="Imamovic A."/>
            <person name="Larimer J."/>
            <person name="McCowan C."/>
            <person name="Murphy C."/>
            <person name="Neiman D."/>
            <person name="Pearson M."/>
            <person name="Priest M."/>
            <person name="Roberts A."/>
            <person name="Saif S."/>
            <person name="Shea T."/>
            <person name="Sisk P."/>
            <person name="Sykes S."/>
            <person name="Wortman J."/>
            <person name="Nusbaum C."/>
            <person name="Birren B."/>
        </authorList>
    </citation>
    <scope>NUCLEOTIDE SEQUENCE [LARGE SCALE GENOMIC DNA]</scope>
    <source>
        <strain evidence="2 3">San Antonio 1</strain>
    </source>
</reference>
<dbReference type="AlphaFoldDB" id="W6ZWY9"/>
<sequence length="137" mass="16251">MIKNSHTGKHLDEPAAVRSIDIKKMAQDNLFKIQQQRSNIRMARKTSIFLKKIPRRKIPSRGNHLYKDEERKNILKVQHEKKDHSDVTQEKRNNQEGQHHKKTGRKGIIMKQDSRRNRDEDATNKGIFIRMLREMSS</sequence>
<dbReference type="GeneID" id="20041103"/>
<protein>
    <submittedName>
        <fullName evidence="2">Uncharacterized protein</fullName>
    </submittedName>
</protein>
<dbReference type="VEuPathDB" id="PlasmoDB:C922_05829"/>
<feature type="region of interest" description="Disordered" evidence="1">
    <location>
        <begin position="77"/>
        <end position="123"/>
    </location>
</feature>
<evidence type="ECO:0000256" key="1">
    <source>
        <dbReference type="SAM" id="MobiDB-lite"/>
    </source>
</evidence>
<evidence type="ECO:0000313" key="3">
    <source>
        <dbReference type="Proteomes" id="UP000030640"/>
    </source>
</evidence>
<accession>W6ZWY9</accession>
<proteinExistence type="predicted"/>
<feature type="compositionally biased region" description="Basic and acidic residues" evidence="1">
    <location>
        <begin position="77"/>
        <end position="98"/>
    </location>
</feature>